<comment type="caution">
    <text evidence="1">The sequence shown here is derived from an EMBL/GenBank/DDBJ whole genome shotgun (WGS) entry which is preliminary data.</text>
</comment>
<organism evidence="1 2">
    <name type="scientific">Dipteronia dyeriana</name>
    <dbReference type="NCBI Taxonomy" id="168575"/>
    <lineage>
        <taxon>Eukaryota</taxon>
        <taxon>Viridiplantae</taxon>
        <taxon>Streptophyta</taxon>
        <taxon>Embryophyta</taxon>
        <taxon>Tracheophyta</taxon>
        <taxon>Spermatophyta</taxon>
        <taxon>Magnoliopsida</taxon>
        <taxon>eudicotyledons</taxon>
        <taxon>Gunneridae</taxon>
        <taxon>Pentapetalae</taxon>
        <taxon>rosids</taxon>
        <taxon>malvids</taxon>
        <taxon>Sapindales</taxon>
        <taxon>Sapindaceae</taxon>
        <taxon>Hippocastanoideae</taxon>
        <taxon>Acereae</taxon>
        <taxon>Dipteronia</taxon>
    </lineage>
</organism>
<dbReference type="AlphaFoldDB" id="A0AAE0CJN4"/>
<protein>
    <recommendedName>
        <fullName evidence="3">Zinc finger GRF-type domain-containing protein</fullName>
    </recommendedName>
</protein>
<dbReference type="EMBL" id="JANJYI010000004">
    <property type="protein sequence ID" value="KAK2653620.1"/>
    <property type="molecule type" value="Genomic_DNA"/>
</dbReference>
<reference evidence="1" key="1">
    <citation type="journal article" date="2023" name="Plant J.">
        <title>Genome sequences and population genomics provide insights into the demographic history, inbreeding, and mutation load of two 'living fossil' tree species of Dipteronia.</title>
        <authorList>
            <person name="Feng Y."/>
            <person name="Comes H.P."/>
            <person name="Chen J."/>
            <person name="Zhu S."/>
            <person name="Lu R."/>
            <person name="Zhang X."/>
            <person name="Li P."/>
            <person name="Qiu J."/>
            <person name="Olsen K.M."/>
            <person name="Qiu Y."/>
        </authorList>
    </citation>
    <scope>NUCLEOTIDE SEQUENCE</scope>
    <source>
        <strain evidence="1">KIB01</strain>
    </source>
</reference>
<accession>A0AAE0CJN4</accession>
<name>A0AAE0CJN4_9ROSI</name>
<evidence type="ECO:0000313" key="1">
    <source>
        <dbReference type="EMBL" id="KAK2653620.1"/>
    </source>
</evidence>
<evidence type="ECO:0008006" key="3">
    <source>
        <dbReference type="Google" id="ProtNLM"/>
    </source>
</evidence>
<dbReference type="Proteomes" id="UP001280121">
    <property type="component" value="Unassembled WGS sequence"/>
</dbReference>
<proteinExistence type="predicted"/>
<sequence length="81" mass="9252">METSSSSTMALNGGIIKFKNRKCSCGIKADVKISDSQNNLSKLYFFCERGKCNFYRFLDPDIEEFNQAEFIGSNSQRYDDV</sequence>
<evidence type="ECO:0000313" key="2">
    <source>
        <dbReference type="Proteomes" id="UP001280121"/>
    </source>
</evidence>
<keyword evidence="2" id="KW-1185">Reference proteome</keyword>
<gene>
    <name evidence="1" type="ORF">Ddye_013476</name>
</gene>